<evidence type="ECO:0000313" key="4">
    <source>
        <dbReference type="Proteomes" id="UP000799118"/>
    </source>
</evidence>
<name>A0A6A4HVY5_9AGAR</name>
<accession>A0A6A4HVY5</accession>
<dbReference type="PANTHER" id="PTHR36223:SF1">
    <property type="entry name" value="TRANSCRIPTION ELONGATION FACTOR EAF N-TERMINAL DOMAIN-CONTAINING PROTEIN"/>
    <property type="match status" value="1"/>
</dbReference>
<evidence type="ECO:0000256" key="1">
    <source>
        <dbReference type="SAM" id="MobiDB-lite"/>
    </source>
</evidence>
<evidence type="ECO:0000313" key="3">
    <source>
        <dbReference type="EMBL" id="KAE9402051.1"/>
    </source>
</evidence>
<keyword evidence="4" id="KW-1185">Reference proteome</keyword>
<protein>
    <recommendedName>
        <fullName evidence="2">DUF7918 domain-containing protein</fullName>
    </recommendedName>
</protein>
<feature type="domain" description="DUF7918" evidence="2">
    <location>
        <begin position="11"/>
        <end position="218"/>
    </location>
</feature>
<sequence length="255" mass="28805">MLSLGPYSAWISVDGVGLDTHCAVSSRNGNSTNAAGYISSEAGKSFSVFWHNAIRDVALEAIITIDGVECSRHVMLPAQGFPDKPDTLRVSYTRTSDYTRRDLVFSEIQVTDDDDHLSTVDYTKFGVIILDLWRLHINRVVRQPLQHEYSSTTLESQVLHERSKKGGTHHVKFGEEYNVPLPTVDMVDGHKMDTRPYVSFTFRYRPRDILLAQGIIPRPLVPASTTRTGQSSRSWEQQHPSRKAPTHRFKFESSS</sequence>
<organism evidence="3 4">
    <name type="scientific">Gymnopus androsaceus JB14</name>
    <dbReference type="NCBI Taxonomy" id="1447944"/>
    <lineage>
        <taxon>Eukaryota</taxon>
        <taxon>Fungi</taxon>
        <taxon>Dikarya</taxon>
        <taxon>Basidiomycota</taxon>
        <taxon>Agaricomycotina</taxon>
        <taxon>Agaricomycetes</taxon>
        <taxon>Agaricomycetidae</taxon>
        <taxon>Agaricales</taxon>
        <taxon>Marasmiineae</taxon>
        <taxon>Omphalotaceae</taxon>
        <taxon>Gymnopus</taxon>
    </lineage>
</organism>
<feature type="compositionally biased region" description="Polar residues" evidence="1">
    <location>
        <begin position="223"/>
        <end position="238"/>
    </location>
</feature>
<dbReference type="OrthoDB" id="3364132at2759"/>
<dbReference type="InterPro" id="IPR057678">
    <property type="entry name" value="DUF7918"/>
</dbReference>
<dbReference type="AlphaFoldDB" id="A0A6A4HVY5"/>
<reference evidence="3" key="1">
    <citation type="journal article" date="2019" name="Environ. Microbiol.">
        <title>Fungal ecological strategies reflected in gene transcription - a case study of two litter decomposers.</title>
        <authorList>
            <person name="Barbi F."/>
            <person name="Kohler A."/>
            <person name="Barry K."/>
            <person name="Baskaran P."/>
            <person name="Daum C."/>
            <person name="Fauchery L."/>
            <person name="Ihrmark K."/>
            <person name="Kuo A."/>
            <person name="LaButti K."/>
            <person name="Lipzen A."/>
            <person name="Morin E."/>
            <person name="Grigoriev I.V."/>
            <person name="Henrissat B."/>
            <person name="Lindahl B."/>
            <person name="Martin F."/>
        </authorList>
    </citation>
    <scope>NUCLEOTIDE SEQUENCE</scope>
    <source>
        <strain evidence="3">JB14</strain>
    </source>
</reference>
<evidence type="ECO:0000259" key="2">
    <source>
        <dbReference type="Pfam" id="PF25534"/>
    </source>
</evidence>
<proteinExistence type="predicted"/>
<dbReference type="EMBL" id="ML769439">
    <property type="protein sequence ID" value="KAE9402051.1"/>
    <property type="molecule type" value="Genomic_DNA"/>
</dbReference>
<dbReference type="Proteomes" id="UP000799118">
    <property type="component" value="Unassembled WGS sequence"/>
</dbReference>
<gene>
    <name evidence="3" type="ORF">BT96DRAFT_570405</name>
</gene>
<dbReference type="Pfam" id="PF25534">
    <property type="entry name" value="DUF7918"/>
    <property type="match status" value="1"/>
</dbReference>
<dbReference type="PANTHER" id="PTHR36223">
    <property type="entry name" value="BETA-LACTAMASE-TYPE TRANSPEPTIDASE FOLD DOMAIN CONTAINING PROTEIN"/>
    <property type="match status" value="1"/>
</dbReference>
<feature type="region of interest" description="Disordered" evidence="1">
    <location>
        <begin position="221"/>
        <end position="255"/>
    </location>
</feature>